<dbReference type="GeneID" id="25396077"/>
<dbReference type="EMBL" id="MH603832">
    <property type="protein sequence ID" value="AYP64008.1"/>
    <property type="molecule type" value="Genomic_DNA"/>
</dbReference>
<dbReference type="EMBL" id="MH603860">
    <property type="protein sequence ID" value="AYP64200.1"/>
    <property type="molecule type" value="Genomic_DNA"/>
</dbReference>
<evidence type="ECO:0000256" key="1">
    <source>
        <dbReference type="SAM" id="Phobius"/>
    </source>
</evidence>
<evidence type="ECO:0000313" key="10">
    <source>
        <dbReference type="EMBL" id="AYP64144.1"/>
    </source>
</evidence>
<keyword evidence="1" id="KW-0812">Transmembrane</keyword>
<evidence type="ECO:0000313" key="7">
    <source>
        <dbReference type="EMBL" id="AYP64022.1"/>
    </source>
</evidence>
<evidence type="ECO:0000313" key="2">
    <source>
        <dbReference type="EMBL" id="AKQ51597.1"/>
    </source>
</evidence>
<evidence type="ECO:0000313" key="3">
    <source>
        <dbReference type="EMBL" id="AXN93698.1"/>
    </source>
</evidence>
<dbReference type="EMBL" id="MH603856">
    <property type="protein sequence ID" value="AYP64172.1"/>
    <property type="molecule type" value="Genomic_DNA"/>
</dbReference>
<dbReference type="EMBL" id="MH020804">
    <property type="protein sequence ID" value="AXN93698.1"/>
    <property type="molecule type" value="Genomic_DNA"/>
</dbReference>
<feature type="transmembrane region" description="Helical" evidence="1">
    <location>
        <begin position="20"/>
        <end position="37"/>
    </location>
</feature>
<evidence type="ECO:0000313" key="5">
    <source>
        <dbReference type="EMBL" id="AYP63871.1"/>
    </source>
</evidence>
<organism evidence="2 13">
    <name type="scientific">Capulavirus medicagonis</name>
    <dbReference type="NCBI Taxonomy" id="1306546"/>
    <lineage>
        <taxon>Viruses</taxon>
        <taxon>Monodnaviria</taxon>
        <taxon>Shotokuvirae</taxon>
        <taxon>Cressdnaviricota</taxon>
        <taxon>Repensiviricetes</taxon>
        <taxon>Geplafuvirales</taxon>
        <taxon>Geminiviridae</taxon>
        <taxon>Capulavirus</taxon>
    </lineage>
</organism>
<evidence type="ECO:0000313" key="11">
    <source>
        <dbReference type="EMBL" id="AYP64172.1"/>
    </source>
</evidence>
<dbReference type="EMBL" id="KP732474">
    <property type="protein sequence ID" value="AKQ51597.1"/>
    <property type="molecule type" value="Genomic_DNA"/>
</dbReference>
<dbReference type="EMBL" id="MH603836">
    <property type="protein sequence ID" value="AYP64036.1"/>
    <property type="molecule type" value="Genomic_DNA"/>
</dbReference>
<evidence type="ECO:0000313" key="6">
    <source>
        <dbReference type="EMBL" id="AYP64008.1"/>
    </source>
</evidence>
<reference evidence="3" key="2">
    <citation type="journal article" date="2018" name="Plant Dis.">
        <title>First Report of Alfalfa Leaf Curl Virus Affecting Alfalfa (Medicago sativa) in Jordan, Lebanon, Syria, and Tunisia.</title>
        <authorList>
            <person name="Kumari S.G."/>
            <person name="Moukahel A.R."/>
            <person name="Richet C."/>
            <person name="Galzi S."/>
            <person name="Filloux D."/>
            <person name="Roumagnac P."/>
            <person name="Asaad N."/>
            <person name="Hijazi J."/>
            <person name="Mghandef S."/>
        </authorList>
    </citation>
    <scope>NUCLEOTIDE SEQUENCE</scope>
    <source>
        <strain evidence="3">Tual6-17</strain>
    </source>
</reference>
<keyword evidence="1" id="KW-1133">Transmembrane helix</keyword>
<protein>
    <submittedName>
        <fullName evidence="2">V4</fullName>
    </submittedName>
</protein>
<dbReference type="EMBL" id="MH603846">
    <property type="protein sequence ID" value="AYP64104.1"/>
    <property type="molecule type" value="Genomic_DNA"/>
</dbReference>
<reference evidence="2 13" key="1">
    <citation type="journal article" date="2015" name="J. Virol.">
        <title>Alfalfa Leaf Curl Virus: an Aphid-Transmitted Geminivirus.</title>
        <authorList>
            <person name="Roumagnac P."/>
            <person name="Granier M."/>
            <person name="Bernardo P."/>
            <person name="Deshoux M."/>
            <person name="Ferdinand R."/>
            <person name="Galzi S."/>
            <person name="Fernandez E."/>
            <person name="Julian C."/>
            <person name="Abt I."/>
            <person name="Filloux D."/>
            <person name="Mesleard F."/>
            <person name="Varsani A."/>
            <person name="Blanc S."/>
            <person name="Martin D.P."/>
            <person name="Peterschmitt M."/>
        </authorList>
    </citation>
    <scope>NUCLEOTIDE SEQUENCE [LARGE SCALE GENOMIC DNA]</scope>
    <source>
        <strain evidence="2">44-1E</strain>
    </source>
</reference>
<dbReference type="EMBL" id="MH603810">
    <property type="protein sequence ID" value="AYP63864.1"/>
    <property type="molecule type" value="Genomic_DNA"/>
</dbReference>
<gene>
    <name evidence="2" type="primary">V4</name>
</gene>
<reference evidence="3" key="4">
    <citation type="submission" date="2018-03" db="EMBL/GenBank/DDBJ databases">
        <authorList>
            <person name="Kumari S."/>
            <person name="Moukahel A.R."/>
            <person name="Richet C."/>
            <person name="Galzi S."/>
            <person name="Filloux D."/>
            <person name="Asaad N."/>
            <person name="Mghandef S."/>
            <person name="Hijazi J."/>
            <person name="Roumagnac P."/>
        </authorList>
    </citation>
    <scope>NUCLEOTIDE SEQUENCE</scope>
    <source>
        <strain evidence="3">Tual6-17</strain>
    </source>
</reference>
<sequence length="96" mass="10924">MLWNMSLGSVFMEYCAAWIFWWQNIVLIFLFTILFWINGKSFILARGIARNVREITGLLYGSVLSGTDSEGLRVKDVQRGPNVHGPQTGLQTITEE</sequence>
<dbReference type="RefSeq" id="YP_009162631.1">
    <property type="nucleotide sequence ID" value="NC_027714.1"/>
</dbReference>
<evidence type="ECO:0000313" key="8">
    <source>
        <dbReference type="EMBL" id="AYP64036.1"/>
    </source>
</evidence>
<dbReference type="OrthoDB" id="39863at10239"/>
<proteinExistence type="predicted"/>
<evidence type="ECO:0000313" key="13">
    <source>
        <dbReference type="Proteomes" id="UP000201608"/>
    </source>
</evidence>
<evidence type="ECO:0000313" key="12">
    <source>
        <dbReference type="EMBL" id="AYP64200.1"/>
    </source>
</evidence>
<evidence type="ECO:0000313" key="4">
    <source>
        <dbReference type="EMBL" id="AYP63864.1"/>
    </source>
</evidence>
<keyword evidence="1" id="KW-0472">Membrane</keyword>
<dbReference type="KEGG" id="vg:25396077"/>
<reference evidence="4" key="3">
    <citation type="journal article" date="2018" name="Viruses">
        <title>The Westward Journey of Alfalfa Leaf Curl Virus.</title>
        <authorList>
            <person name="Davoodi Z."/>
            <person name="Bejerman N."/>
            <person name="Richet C."/>
            <person name="Filloux D."/>
            <person name="Kumari S.G."/>
            <person name="Chatzivassiliou E.K."/>
            <person name="Galzi S."/>
            <person name="Julian C."/>
            <person name="Samarfard S."/>
            <person name="Trucco V."/>
            <person name="Giolitti F."/>
            <person name="Fiallo-Olive E."/>
            <person name="Navas-Castillo J."/>
            <person name="Asaad N."/>
            <person name="Moukahel A.R."/>
            <person name="Hijazi J."/>
            <person name="Mghandef S."/>
            <person name="Heydarnejad J."/>
            <person name="Massumi H."/>
            <person name="Varsani A."/>
            <person name="Dietzgen R.G."/>
            <person name="Harkins G.W."/>
            <person name="Martin D.P."/>
            <person name="Roumagnac P."/>
        </authorList>
    </citation>
    <scope>NUCLEOTIDE SEQUENCE</scope>
    <source>
        <strain evidence="8">COURM2</strain>
        <strain evidence="4">ENTZ2</strain>
        <strain evidence="9">ES26</strain>
        <strain evidence="10">ES53</strain>
        <strain evidence="6">I31</strain>
        <strain evidence="7">I42</strain>
        <strain evidence="5">MS2</strain>
        <strain evidence="12">TuAl20_17</strain>
        <strain evidence="11">TuAl5_17</strain>
    </source>
</reference>
<dbReference type="Proteomes" id="UP000201608">
    <property type="component" value="Segment"/>
</dbReference>
<evidence type="ECO:0000313" key="9">
    <source>
        <dbReference type="EMBL" id="AYP64104.1"/>
    </source>
</evidence>
<dbReference type="EMBL" id="MH603811">
    <property type="protein sequence ID" value="AYP63871.1"/>
    <property type="molecule type" value="Genomic_DNA"/>
</dbReference>
<name>A0A0K0PS93_9GEMI</name>
<dbReference type="EMBL" id="MH603834">
    <property type="protein sequence ID" value="AYP64022.1"/>
    <property type="molecule type" value="Genomic_DNA"/>
</dbReference>
<dbReference type="EMBL" id="MH603852">
    <property type="protein sequence ID" value="AYP64144.1"/>
    <property type="molecule type" value="Genomic_DNA"/>
</dbReference>
<keyword evidence="13" id="KW-1185">Reference proteome</keyword>
<accession>A0A0K0PS93</accession>